<accession>A0AA41EAU5</accession>
<proteinExistence type="predicted"/>
<dbReference type="EMBL" id="JAGSVG010000021">
    <property type="protein sequence ID" value="MBR8131641.1"/>
    <property type="molecule type" value="Genomic_DNA"/>
</dbReference>
<comment type="caution">
    <text evidence="2">The sequence shown here is derived from an EMBL/GenBank/DDBJ whole genome shotgun (WGS) entry which is preliminary data.</text>
</comment>
<organism evidence="2 3">
    <name type="scientific">Burkholderia ambifaria</name>
    <dbReference type="NCBI Taxonomy" id="152480"/>
    <lineage>
        <taxon>Bacteria</taxon>
        <taxon>Pseudomonadati</taxon>
        <taxon>Pseudomonadota</taxon>
        <taxon>Betaproteobacteria</taxon>
        <taxon>Burkholderiales</taxon>
        <taxon>Burkholderiaceae</taxon>
        <taxon>Burkholderia</taxon>
        <taxon>Burkholderia cepacia complex</taxon>
    </lineage>
</organism>
<dbReference type="SUPFAM" id="SSF54106">
    <property type="entry name" value="LysM domain"/>
    <property type="match status" value="1"/>
</dbReference>
<feature type="domain" description="LysM" evidence="1">
    <location>
        <begin position="151"/>
        <end position="198"/>
    </location>
</feature>
<dbReference type="Proteomes" id="UP000682266">
    <property type="component" value="Unassembled WGS sequence"/>
</dbReference>
<dbReference type="CDD" id="cd00118">
    <property type="entry name" value="LysM"/>
    <property type="match status" value="1"/>
</dbReference>
<dbReference type="SMART" id="SM00257">
    <property type="entry name" value="LysM"/>
    <property type="match status" value="1"/>
</dbReference>
<evidence type="ECO:0000259" key="1">
    <source>
        <dbReference type="PROSITE" id="PS51782"/>
    </source>
</evidence>
<dbReference type="Pfam" id="PF01476">
    <property type="entry name" value="LysM"/>
    <property type="match status" value="1"/>
</dbReference>
<dbReference type="AlphaFoldDB" id="A0AA41EAU5"/>
<dbReference type="InterPro" id="IPR036779">
    <property type="entry name" value="LysM_dom_sf"/>
</dbReference>
<dbReference type="InterPro" id="IPR018392">
    <property type="entry name" value="LysM"/>
</dbReference>
<dbReference type="Gene3D" id="3.10.350.10">
    <property type="entry name" value="LysM domain"/>
    <property type="match status" value="1"/>
</dbReference>
<gene>
    <name evidence="2" type="ORF">KDW93_22165</name>
</gene>
<dbReference type="PROSITE" id="PS51782">
    <property type="entry name" value="LYSM"/>
    <property type="match status" value="1"/>
</dbReference>
<evidence type="ECO:0000313" key="3">
    <source>
        <dbReference type="Proteomes" id="UP000682266"/>
    </source>
</evidence>
<reference evidence="2" key="1">
    <citation type="submission" date="2021-04" db="EMBL/GenBank/DDBJ databases">
        <title>A collection of bacterial strains from the Burkholderia cepacia Research Laboratory and Repository.</title>
        <authorList>
            <person name="Lipuma J."/>
            <person name="Spilker T."/>
        </authorList>
    </citation>
    <scope>NUCLEOTIDE SEQUENCE</scope>
    <source>
        <strain evidence="2">AU36012</strain>
    </source>
</reference>
<dbReference type="RefSeq" id="WP_105787421.1">
    <property type="nucleotide sequence ID" value="NZ_CADERF010000009.1"/>
</dbReference>
<sequence length="246" mass="27095">MVTQAASKTGFEKWQDGINEAVGNPKWNTWDCEIQIAVDEYNRHLSGTAGYSPLDWRLIKAMLWVESGAANPEWNSRPMRIGVPGDPGLTSLLSDNEGGDLILPPAWKGRLTPSSARTLPAHNIRAGIGYLLMKMAHYEHRSILGADSRIYEITVKPGDNFDKIAKAQGSTVDTLKRLNPASAVLRPGQVLKYRKASVQRVITSWRTLSTTSIAQRYNGGGDPNYTTKLDYVLLALRKGDAVTCAR</sequence>
<evidence type="ECO:0000313" key="2">
    <source>
        <dbReference type="EMBL" id="MBR8131641.1"/>
    </source>
</evidence>
<name>A0AA41EAU5_9BURK</name>
<protein>
    <submittedName>
        <fullName evidence="2">LysM peptidoglycan-binding domain-containing protein</fullName>
    </submittedName>
</protein>